<reference evidence="3 4" key="1">
    <citation type="submission" date="2014-01" db="EMBL/GenBank/DDBJ databases">
        <title>Genome sequencing of Thermotog hypogea.</title>
        <authorList>
            <person name="Zhang X."/>
            <person name="Alvare G."/>
            <person name="Fristensky B."/>
            <person name="Chen L."/>
            <person name="Suen T."/>
            <person name="Chen Q."/>
            <person name="Ma K."/>
        </authorList>
    </citation>
    <scope>NUCLEOTIDE SEQUENCE [LARGE SCALE GENOMIC DNA]</scope>
    <source>
        <strain evidence="3 4">DSM 11164</strain>
    </source>
</reference>
<dbReference type="EMBL" id="CP007141">
    <property type="protein sequence ID" value="AJC73848.1"/>
    <property type="molecule type" value="Genomic_DNA"/>
</dbReference>
<feature type="domain" description="BFD-like [2Fe-2S]-binding" evidence="2">
    <location>
        <begin position="485"/>
        <end position="538"/>
    </location>
</feature>
<dbReference type="AlphaFoldDB" id="A0A0X1KRA2"/>
<evidence type="ECO:0000313" key="3">
    <source>
        <dbReference type="EMBL" id="AJC73848.1"/>
    </source>
</evidence>
<dbReference type="PANTHER" id="PTHR42720">
    <property type="entry name" value="GLYCEROL-3-PHOSPHATE DEHYDROGENASE"/>
    <property type="match status" value="1"/>
</dbReference>
<proteinExistence type="predicted"/>
<accession>A0A0X1KRA2</accession>
<evidence type="ECO:0000259" key="1">
    <source>
        <dbReference type="Pfam" id="PF01266"/>
    </source>
</evidence>
<organism evidence="3 4">
    <name type="scientific">Pseudothermotoga hypogea DSM 11164 = NBRC 106472</name>
    <dbReference type="NCBI Taxonomy" id="1123384"/>
    <lineage>
        <taxon>Bacteria</taxon>
        <taxon>Thermotogati</taxon>
        <taxon>Thermotogota</taxon>
        <taxon>Thermotogae</taxon>
        <taxon>Thermotogales</taxon>
        <taxon>Thermotogaceae</taxon>
        <taxon>Pseudothermotoga</taxon>
    </lineage>
</organism>
<dbReference type="InterPro" id="IPR006076">
    <property type="entry name" value="FAD-dep_OxRdtase"/>
</dbReference>
<dbReference type="Gene3D" id="1.10.10.1100">
    <property type="entry name" value="BFD-like [2Fe-2S]-binding domain"/>
    <property type="match status" value="1"/>
</dbReference>
<dbReference type="Gene3D" id="3.50.50.60">
    <property type="entry name" value="FAD/NAD(P)-binding domain"/>
    <property type="match status" value="1"/>
</dbReference>
<dbReference type="Proteomes" id="UP000077469">
    <property type="component" value="Chromosome"/>
</dbReference>
<sequence length="569" mass="63342">MREIERRLFKKFSVPIQCEERNGALFLYGKVKSWDQVVKIGKFATKFGFRGVVNKIECEDAEPSTPKAPTFRDMNLHGRKVDVLIIGAGVIGCAIARELTKWKLDILVVDKEADVAMHQSSHNAGMMHPPIAPHPKSKKACYNRKGLDMIETLSRELDFPFQRNGMAMLFPSEWFTLLLPFVKMREVQNDVKDTQFLSASKFLKIEPNVKKNFSWAYVIWEAGVVDPFQMTLAFAENAVQNGAKFSFNTFVEDFVVKDDRIEAVVTNRGTIFPRIVVNAAGVWADHIAALANDEFFTIHPRKGEMAIIDKKKSNLSRLTLSKVSLKQLGSVTKGGGLIPTVHGNLLLGPTAVEVPDREDYSTTQEGLDELFNKHAGLVEGLSKKDVINYFAGTRAATYEEDFIVESSQKIQNLIHAAGIQSPGLTSAPAIAVDVAAMCIEKLQKEIKIAPNEKFCPVRKKDPDFKKLSLEEKQRIIEKNPNYGVVICRCETVTKGEVLQALHGNVPATTLDGIKWRTRSGMGRCQGGFCTPFLVELMREVGIDPLTMTKKGPGSELFVAKTRLGGDEHV</sequence>
<dbReference type="CDD" id="cd19946">
    <property type="entry name" value="GlpA-like_Fer2_BFD-like"/>
    <property type="match status" value="1"/>
</dbReference>
<gene>
    <name evidence="3" type="ORF">AJ81_06190</name>
</gene>
<protein>
    <submittedName>
        <fullName evidence="3">FAD-dependent oxidoreductase</fullName>
    </submittedName>
</protein>
<feature type="domain" description="FAD dependent oxidoreductase" evidence="1">
    <location>
        <begin position="82"/>
        <end position="436"/>
    </location>
</feature>
<dbReference type="Gene3D" id="3.30.9.10">
    <property type="entry name" value="D-Amino Acid Oxidase, subunit A, domain 2"/>
    <property type="match status" value="1"/>
</dbReference>
<dbReference type="InterPro" id="IPR041854">
    <property type="entry name" value="BFD-like_2Fe2S-bd_dom_sf"/>
</dbReference>
<dbReference type="Pfam" id="PF01266">
    <property type="entry name" value="DAO"/>
    <property type="match status" value="1"/>
</dbReference>
<dbReference type="SUPFAM" id="SSF54373">
    <property type="entry name" value="FAD-linked reductases, C-terminal domain"/>
    <property type="match status" value="1"/>
</dbReference>
<dbReference type="OrthoDB" id="9801699at2"/>
<dbReference type="PATRIC" id="fig|1123384.7.peg.1244"/>
<dbReference type="PANTHER" id="PTHR42720:SF1">
    <property type="entry name" value="GLYCEROL 3-PHOSPHATE OXIDASE"/>
    <property type="match status" value="1"/>
</dbReference>
<dbReference type="InterPro" id="IPR052745">
    <property type="entry name" value="G3P_Oxidase/Oxidoreductase"/>
</dbReference>
<dbReference type="STRING" id="1123384.AJ81_06190"/>
<dbReference type="Pfam" id="PF04324">
    <property type="entry name" value="Fer2_BFD"/>
    <property type="match status" value="1"/>
</dbReference>
<evidence type="ECO:0000313" key="4">
    <source>
        <dbReference type="Proteomes" id="UP000077469"/>
    </source>
</evidence>
<dbReference type="KEGG" id="phy:AJ81_06190"/>
<dbReference type="RefSeq" id="WP_051368725.1">
    <property type="nucleotide sequence ID" value="NC_022795.1"/>
</dbReference>
<keyword evidence="4" id="KW-1185">Reference proteome</keyword>
<dbReference type="PaxDb" id="1123384-AJ81_06190"/>
<name>A0A0X1KRA2_9THEM</name>
<dbReference type="InterPro" id="IPR007419">
    <property type="entry name" value="BFD-like_2Fe2S-bd_dom"/>
</dbReference>
<evidence type="ECO:0000259" key="2">
    <source>
        <dbReference type="Pfam" id="PF04324"/>
    </source>
</evidence>
<dbReference type="SUPFAM" id="SSF51905">
    <property type="entry name" value="FAD/NAD(P)-binding domain"/>
    <property type="match status" value="1"/>
</dbReference>
<dbReference type="InterPro" id="IPR036188">
    <property type="entry name" value="FAD/NAD-bd_sf"/>
</dbReference>